<comment type="catalytic activity">
    <reaction evidence="2 3">
        <text>GTP + 3 H2O = 2-amino-5-formylamino-6-(5-phospho-D-ribosylamino)pyrimidin-4(3H)-one + 2 phosphate + 2 H(+)</text>
        <dbReference type="Rhea" id="RHEA:22468"/>
        <dbReference type="ChEBI" id="CHEBI:15377"/>
        <dbReference type="ChEBI" id="CHEBI:15378"/>
        <dbReference type="ChEBI" id="CHEBI:37565"/>
        <dbReference type="ChEBI" id="CHEBI:43474"/>
        <dbReference type="ChEBI" id="CHEBI:57258"/>
        <dbReference type="EC" id="3.5.4.29"/>
    </reaction>
</comment>
<dbReference type="PANTHER" id="PTHR42202">
    <property type="entry name" value="GTP CYCLOHYDROLASE III"/>
    <property type="match status" value="1"/>
</dbReference>
<dbReference type="Gene3D" id="3.30.70.1230">
    <property type="entry name" value="Nucleotide cyclase"/>
    <property type="match status" value="1"/>
</dbReference>
<reference evidence="5" key="1">
    <citation type="journal article" date="2018" name="Genome Announc.">
        <title>Complete Genome Sequence of the Methanococcus maripaludis Type Strain JJ (DSM 2067), a Model for Selenoprotein Synthesis in Archaea.</title>
        <authorList>
            <person name="Poehlein A."/>
            <person name="Heym D."/>
            <person name="Quitzke V."/>
            <person name="Fersch J."/>
            <person name="Daniel R."/>
            <person name="Rother M."/>
        </authorList>
    </citation>
    <scope>NUCLEOTIDE SEQUENCE [LARGE SCALE GENOMIC DNA]</scope>
    <source>
        <strain evidence="5">DSM 2067</strain>
    </source>
</reference>
<evidence type="ECO:0000256" key="3">
    <source>
        <dbReference type="PIRNR" id="PIRNR009265"/>
    </source>
</evidence>
<gene>
    <name evidence="2" type="primary">gch3</name>
    <name evidence="4" type="ORF">MMJJ_06320</name>
</gene>
<proteinExistence type="inferred from homology"/>
<sequence length="285" mass="32112">MSGYCFVNWKVSGLIKEIIMIQITVVQIDNYGPWTVTPNPRRESDLQALQSRLYCDMNLQFGAHKGLAFYTRFDNIIAITNGIDLETHKRIQNSVKNRYPFTVSMAVASAETAYEAQKLATETIQEYGSAQDDVRKEVLDVANEFVSNGYVQLAHVDINDITGKLTDLETAYDTYLSVQKTKLKLMEELKKYDSLGFFIGGDNFMCPCNGMNEKDFLCMFEDIKDSCGIELKAGIGIGKTAEDASNLADIGLEVIREGKTDSQVYTLKQEIDEQKNVPYNYMCPI</sequence>
<comment type="similarity">
    <text evidence="2 3">Belongs to the archaeal-type GTP cyclohydrolase family.</text>
</comment>
<dbReference type="EMBL" id="CP026606">
    <property type="protein sequence ID" value="AVB76048.1"/>
    <property type="molecule type" value="Genomic_DNA"/>
</dbReference>
<dbReference type="InterPro" id="IPR043128">
    <property type="entry name" value="Rev_trsase/Diguanyl_cyclase"/>
</dbReference>
<evidence type="ECO:0000313" key="5">
    <source>
        <dbReference type="Proteomes" id="UP000239462"/>
    </source>
</evidence>
<dbReference type="InterPro" id="IPR007839">
    <property type="entry name" value="GTP_CycHdrlase_3"/>
</dbReference>
<name>A0A2L1C9I7_METMI</name>
<dbReference type="HAMAP" id="MF_00608">
    <property type="entry name" value="GTP_cyclohydro_3"/>
    <property type="match status" value="1"/>
</dbReference>
<accession>A0A2L1C9I7</accession>
<evidence type="ECO:0000256" key="1">
    <source>
        <dbReference type="ARBA" id="ARBA00022801"/>
    </source>
</evidence>
<dbReference type="GO" id="GO:0005525">
    <property type="term" value="F:GTP binding"/>
    <property type="evidence" value="ECO:0007669"/>
    <property type="project" value="UniProtKB-KW"/>
</dbReference>
<dbReference type="KEGG" id="mmad:MMJJ_06320"/>
<dbReference type="NCBIfam" id="NF002587">
    <property type="entry name" value="PRK02240.1"/>
    <property type="match status" value="1"/>
</dbReference>
<keyword evidence="2" id="KW-0342">GTP-binding</keyword>
<evidence type="ECO:0000256" key="2">
    <source>
        <dbReference type="HAMAP-Rule" id="MF_00608"/>
    </source>
</evidence>
<dbReference type="AlphaFoldDB" id="A0A2L1C9I7"/>
<evidence type="ECO:0000313" key="4">
    <source>
        <dbReference type="EMBL" id="AVB76048.1"/>
    </source>
</evidence>
<dbReference type="EC" id="3.5.4.29" evidence="2 3"/>
<dbReference type="Proteomes" id="UP000239462">
    <property type="component" value="Chromosome"/>
</dbReference>
<comment type="function">
    <text evidence="2 3">Catalyzes the formation of 2-amino-5-formylamino-6-ribofuranosylamino-4(3H)-pyrimidinone ribonucleotide monophosphate and inorganic phosphate from GTP. Also has an independent pyrophosphate phosphohydrolase activity.</text>
</comment>
<keyword evidence="2" id="KW-0547">Nucleotide-binding</keyword>
<dbReference type="GO" id="GO:0043740">
    <property type="term" value="F:GTP cyclohydrolase IIa activity"/>
    <property type="evidence" value="ECO:0007669"/>
    <property type="project" value="UniProtKB-UniRule"/>
</dbReference>
<dbReference type="PANTHER" id="PTHR42202:SF1">
    <property type="entry name" value="GTP CYCLOHYDROLASE III"/>
    <property type="match status" value="1"/>
</dbReference>
<keyword evidence="1 2" id="KW-0378">Hydrolase</keyword>
<dbReference type="InterPro" id="IPR029787">
    <property type="entry name" value="Nucleotide_cyclase"/>
</dbReference>
<dbReference type="Pfam" id="PF05165">
    <property type="entry name" value="GCH_III"/>
    <property type="match status" value="1"/>
</dbReference>
<dbReference type="Gene3D" id="3.30.70.270">
    <property type="match status" value="1"/>
</dbReference>
<dbReference type="PIRSF" id="PIRSF009265">
    <property type="entry name" value="GTP_cyclohydro_3"/>
    <property type="match status" value="1"/>
</dbReference>
<protein>
    <recommendedName>
        <fullName evidence="2 3">GTP cyclohydrolase III</fullName>
        <ecNumber evidence="2 3">3.5.4.29</ecNumber>
    </recommendedName>
</protein>
<organism evidence="4 5">
    <name type="scientific">Methanococcus maripaludis</name>
    <name type="common">Methanococcus deltae</name>
    <dbReference type="NCBI Taxonomy" id="39152"/>
    <lineage>
        <taxon>Archaea</taxon>
        <taxon>Methanobacteriati</taxon>
        <taxon>Methanobacteriota</taxon>
        <taxon>Methanomada group</taxon>
        <taxon>Methanococci</taxon>
        <taxon>Methanococcales</taxon>
        <taxon>Methanococcaceae</taxon>
        <taxon>Methanococcus</taxon>
    </lineage>
</organism>